<comment type="caution">
    <text evidence="1">The sequence shown here is derived from an EMBL/GenBank/DDBJ whole genome shotgun (WGS) entry which is preliminary data.</text>
</comment>
<accession>A0A813CG37</accession>
<sequence length="258" mass="29046">MDVLAWACAWLCQPPERAQAARFRIPNSFEAALGPGEGQEAHQAVPTPLPPSLNTSMMLQAKIPPFLSLKDALMLRASCKSFSKTTVFQLLLNYCSKIDVRRACESHRSAEQLVLSRQPMTLPSERGRMTLAGKTIYKSRKQNTTFSCCCGTCCPSERDQYRGSGCLDPKPRYAYLEPLCWVICRPVIIMAGETGDNMLKAPPAHQDSYERQRHWNGLQSFLWGIGNLERCCWGTGHLHENIDSGWRCPPVDEHEILF</sequence>
<protein>
    <submittedName>
        <fullName evidence="1">Ded1 protein</fullName>
    </submittedName>
</protein>
<reference evidence="1" key="1">
    <citation type="submission" date="2021-02" db="EMBL/GenBank/DDBJ databases">
        <authorList>
            <person name="Dougan E. K."/>
            <person name="Rhodes N."/>
            <person name="Thang M."/>
            <person name="Chan C."/>
        </authorList>
    </citation>
    <scope>NUCLEOTIDE SEQUENCE</scope>
</reference>
<dbReference type="AlphaFoldDB" id="A0A813CG37"/>
<dbReference type="EMBL" id="CAJNJA010095363">
    <property type="protein sequence ID" value="CAE7941964.1"/>
    <property type="molecule type" value="Genomic_DNA"/>
</dbReference>
<evidence type="ECO:0000313" key="2">
    <source>
        <dbReference type="Proteomes" id="UP000601435"/>
    </source>
</evidence>
<name>A0A813CG37_9DINO</name>
<gene>
    <name evidence="1" type="primary">ded1</name>
    <name evidence="1" type="ORF">SNEC2469_LOCUS34474</name>
</gene>
<proteinExistence type="predicted"/>
<keyword evidence="2" id="KW-1185">Reference proteome</keyword>
<dbReference type="Proteomes" id="UP000601435">
    <property type="component" value="Unassembled WGS sequence"/>
</dbReference>
<evidence type="ECO:0000313" key="1">
    <source>
        <dbReference type="EMBL" id="CAE7941964.1"/>
    </source>
</evidence>
<organism evidence="1 2">
    <name type="scientific">Symbiodinium necroappetens</name>
    <dbReference type="NCBI Taxonomy" id="1628268"/>
    <lineage>
        <taxon>Eukaryota</taxon>
        <taxon>Sar</taxon>
        <taxon>Alveolata</taxon>
        <taxon>Dinophyceae</taxon>
        <taxon>Suessiales</taxon>
        <taxon>Symbiodiniaceae</taxon>
        <taxon>Symbiodinium</taxon>
    </lineage>
</organism>
<dbReference type="OrthoDB" id="10359901at2759"/>